<evidence type="ECO:0000256" key="7">
    <source>
        <dbReference type="ARBA" id="ARBA00023242"/>
    </source>
</evidence>
<keyword evidence="6" id="KW-0949">S-adenosyl-L-methionine</keyword>
<dbReference type="PROSITE" id="PS50280">
    <property type="entry name" value="SET"/>
    <property type="match status" value="1"/>
</dbReference>
<evidence type="ECO:0000256" key="1">
    <source>
        <dbReference type="ARBA" id="ARBA00004123"/>
    </source>
</evidence>
<evidence type="ECO:0000256" key="4">
    <source>
        <dbReference type="ARBA" id="ARBA00022603"/>
    </source>
</evidence>
<dbReference type="InterPro" id="IPR001214">
    <property type="entry name" value="SET_dom"/>
</dbReference>
<keyword evidence="10" id="KW-1185">Reference proteome</keyword>
<comment type="caution">
    <text evidence="9">The sequence shown here is derived from an EMBL/GenBank/DDBJ whole genome shotgun (WGS) entry which is preliminary data.</text>
</comment>
<dbReference type="PANTHER" id="PTHR22884">
    <property type="entry name" value="SET DOMAIN PROTEINS"/>
    <property type="match status" value="1"/>
</dbReference>
<comment type="subcellular location">
    <subcellularLocation>
        <location evidence="2">Chromosome</location>
    </subcellularLocation>
    <subcellularLocation>
        <location evidence="1">Nucleus</location>
    </subcellularLocation>
</comment>
<dbReference type="GO" id="GO:0032259">
    <property type="term" value="P:methylation"/>
    <property type="evidence" value="ECO:0007669"/>
    <property type="project" value="UniProtKB-KW"/>
</dbReference>
<dbReference type="SMART" id="SM00317">
    <property type="entry name" value="SET"/>
    <property type="match status" value="1"/>
</dbReference>
<dbReference type="InterPro" id="IPR050777">
    <property type="entry name" value="SET2_Histone-Lys_MeTrsfase"/>
</dbReference>
<dbReference type="Pfam" id="PF00856">
    <property type="entry name" value="SET"/>
    <property type="match status" value="1"/>
</dbReference>
<dbReference type="OrthoDB" id="308383at2759"/>
<keyword evidence="5" id="KW-0808">Transferase</keyword>
<dbReference type="GO" id="GO:0005634">
    <property type="term" value="C:nucleus"/>
    <property type="evidence" value="ECO:0007669"/>
    <property type="project" value="UniProtKB-SubCell"/>
</dbReference>
<keyword evidence="3" id="KW-0158">Chromosome</keyword>
<evidence type="ECO:0000256" key="2">
    <source>
        <dbReference type="ARBA" id="ARBA00004286"/>
    </source>
</evidence>
<evidence type="ECO:0000256" key="6">
    <source>
        <dbReference type="ARBA" id="ARBA00022691"/>
    </source>
</evidence>
<protein>
    <recommendedName>
        <fullName evidence="8">SET domain-containing protein</fullName>
    </recommendedName>
</protein>
<keyword evidence="7" id="KW-0539">Nucleus</keyword>
<evidence type="ECO:0000256" key="3">
    <source>
        <dbReference type="ARBA" id="ARBA00022454"/>
    </source>
</evidence>
<dbReference type="SUPFAM" id="SSF82199">
    <property type="entry name" value="SET domain"/>
    <property type="match status" value="1"/>
</dbReference>
<dbReference type="GO" id="GO:0008168">
    <property type="term" value="F:methyltransferase activity"/>
    <property type="evidence" value="ECO:0007669"/>
    <property type="project" value="UniProtKB-KW"/>
</dbReference>
<gene>
    <name evidence="9" type="ORF">B0J11DRAFT_551077</name>
</gene>
<dbReference type="GO" id="GO:0005694">
    <property type="term" value="C:chromosome"/>
    <property type="evidence" value="ECO:0007669"/>
    <property type="project" value="UniProtKB-SubCell"/>
</dbReference>
<name>A0A9P9DND5_9PLEO</name>
<keyword evidence="4" id="KW-0489">Methyltransferase</keyword>
<evidence type="ECO:0000313" key="9">
    <source>
        <dbReference type="EMBL" id="KAH7122428.1"/>
    </source>
</evidence>
<reference evidence="9" key="1">
    <citation type="journal article" date="2021" name="Nat. Commun.">
        <title>Genetic determinants of endophytism in the Arabidopsis root mycobiome.</title>
        <authorList>
            <person name="Mesny F."/>
            <person name="Miyauchi S."/>
            <person name="Thiergart T."/>
            <person name="Pickel B."/>
            <person name="Atanasova L."/>
            <person name="Karlsson M."/>
            <person name="Huettel B."/>
            <person name="Barry K.W."/>
            <person name="Haridas S."/>
            <person name="Chen C."/>
            <person name="Bauer D."/>
            <person name="Andreopoulos W."/>
            <person name="Pangilinan J."/>
            <person name="LaButti K."/>
            <person name="Riley R."/>
            <person name="Lipzen A."/>
            <person name="Clum A."/>
            <person name="Drula E."/>
            <person name="Henrissat B."/>
            <person name="Kohler A."/>
            <person name="Grigoriev I.V."/>
            <person name="Martin F.M."/>
            <person name="Hacquard S."/>
        </authorList>
    </citation>
    <scope>NUCLEOTIDE SEQUENCE</scope>
    <source>
        <strain evidence="9">MPI-CAGE-CH-0243</strain>
    </source>
</reference>
<dbReference type="Gene3D" id="2.170.270.10">
    <property type="entry name" value="SET domain"/>
    <property type="match status" value="1"/>
</dbReference>
<evidence type="ECO:0000259" key="8">
    <source>
        <dbReference type="PROSITE" id="PS50280"/>
    </source>
</evidence>
<organism evidence="9 10">
    <name type="scientific">Dendryphion nanum</name>
    <dbReference type="NCBI Taxonomy" id="256645"/>
    <lineage>
        <taxon>Eukaryota</taxon>
        <taxon>Fungi</taxon>
        <taxon>Dikarya</taxon>
        <taxon>Ascomycota</taxon>
        <taxon>Pezizomycotina</taxon>
        <taxon>Dothideomycetes</taxon>
        <taxon>Pleosporomycetidae</taxon>
        <taxon>Pleosporales</taxon>
        <taxon>Torulaceae</taxon>
        <taxon>Dendryphion</taxon>
    </lineage>
</organism>
<evidence type="ECO:0000313" key="10">
    <source>
        <dbReference type="Proteomes" id="UP000700596"/>
    </source>
</evidence>
<dbReference type="EMBL" id="JAGMWT010000009">
    <property type="protein sequence ID" value="KAH7122428.1"/>
    <property type="molecule type" value="Genomic_DNA"/>
</dbReference>
<evidence type="ECO:0000256" key="5">
    <source>
        <dbReference type="ARBA" id="ARBA00022679"/>
    </source>
</evidence>
<proteinExistence type="predicted"/>
<sequence length="275" mass="31118">MPSTVPAPKDHSGRTSTKAVTTETYFWYTATDGTQQIVTTSDGTRPEQHNCYTFNKSRFAHDPYPTSFPSGSVWPPRVTEDLLCALGEECFDCVGNHHFTRYRCYDPHCSHTLAKWQLSTDGWEHGIEIRKTADRGYGAYTRRAFKAGTILGWYCGEIKHLYSTDPADYFMQIELGAILPADEAHPGLEHAVIVDAADRGNWTRFINHSCSSYTQYRVKRVGNVRIMAIEVVRDIPKGAEITVNYGPEYYSAKSEKVCMCGAGNCVSNRRRKNRY</sequence>
<feature type="domain" description="SET" evidence="8">
    <location>
        <begin position="125"/>
        <end position="246"/>
    </location>
</feature>
<dbReference type="Proteomes" id="UP000700596">
    <property type="component" value="Unassembled WGS sequence"/>
</dbReference>
<dbReference type="AlphaFoldDB" id="A0A9P9DND5"/>
<dbReference type="InterPro" id="IPR046341">
    <property type="entry name" value="SET_dom_sf"/>
</dbReference>
<accession>A0A9P9DND5</accession>